<name>A0A0A9AV86_ARUDO</name>
<proteinExistence type="predicted"/>
<accession>A0A0A9AV86</accession>
<dbReference type="AlphaFoldDB" id="A0A0A9AV86"/>
<organism evidence="1">
    <name type="scientific">Arundo donax</name>
    <name type="common">Giant reed</name>
    <name type="synonym">Donax arundinaceus</name>
    <dbReference type="NCBI Taxonomy" id="35708"/>
    <lineage>
        <taxon>Eukaryota</taxon>
        <taxon>Viridiplantae</taxon>
        <taxon>Streptophyta</taxon>
        <taxon>Embryophyta</taxon>
        <taxon>Tracheophyta</taxon>
        <taxon>Spermatophyta</taxon>
        <taxon>Magnoliopsida</taxon>
        <taxon>Liliopsida</taxon>
        <taxon>Poales</taxon>
        <taxon>Poaceae</taxon>
        <taxon>PACMAD clade</taxon>
        <taxon>Arundinoideae</taxon>
        <taxon>Arundineae</taxon>
        <taxon>Arundo</taxon>
    </lineage>
</organism>
<reference evidence="1" key="2">
    <citation type="journal article" date="2015" name="Data Brief">
        <title>Shoot transcriptome of the giant reed, Arundo donax.</title>
        <authorList>
            <person name="Barrero R.A."/>
            <person name="Guerrero F.D."/>
            <person name="Moolhuijzen P."/>
            <person name="Goolsby J.A."/>
            <person name="Tidwell J."/>
            <person name="Bellgard S.E."/>
            <person name="Bellgard M.I."/>
        </authorList>
    </citation>
    <scope>NUCLEOTIDE SEQUENCE</scope>
    <source>
        <tissue evidence="1">Shoot tissue taken approximately 20 cm above the soil surface</tissue>
    </source>
</reference>
<protein>
    <submittedName>
        <fullName evidence="1">Uncharacterized protein</fullName>
    </submittedName>
</protein>
<sequence length="30" mass="3569">MISACVLKFYLCQHNNKRTSILLFCCRFES</sequence>
<reference evidence="1" key="1">
    <citation type="submission" date="2014-09" db="EMBL/GenBank/DDBJ databases">
        <authorList>
            <person name="Magalhaes I.L.F."/>
            <person name="Oliveira U."/>
            <person name="Santos F.R."/>
            <person name="Vidigal T.H.D.A."/>
            <person name="Brescovit A.D."/>
            <person name="Santos A.J."/>
        </authorList>
    </citation>
    <scope>NUCLEOTIDE SEQUENCE</scope>
    <source>
        <tissue evidence="1">Shoot tissue taken approximately 20 cm above the soil surface</tissue>
    </source>
</reference>
<evidence type="ECO:0000313" key="1">
    <source>
        <dbReference type="EMBL" id="JAD51007.1"/>
    </source>
</evidence>
<dbReference type="EMBL" id="GBRH01246888">
    <property type="protein sequence ID" value="JAD51007.1"/>
    <property type="molecule type" value="Transcribed_RNA"/>
</dbReference>